<dbReference type="SUPFAM" id="SSF81321">
    <property type="entry name" value="Family A G protein-coupled receptor-like"/>
    <property type="match status" value="1"/>
</dbReference>
<name>A0A8S3Z0S8_9EUPU</name>
<proteinExistence type="inferred from homology"/>
<evidence type="ECO:0000256" key="2">
    <source>
        <dbReference type="ARBA" id="ARBA00022692"/>
    </source>
</evidence>
<keyword evidence="4 8" id="KW-0297">G-protein coupled receptor</keyword>
<keyword evidence="5 9" id="KW-0472">Membrane</keyword>
<evidence type="ECO:0000256" key="5">
    <source>
        <dbReference type="ARBA" id="ARBA00023136"/>
    </source>
</evidence>
<dbReference type="Pfam" id="PF00001">
    <property type="entry name" value="7tm_1"/>
    <property type="match status" value="1"/>
</dbReference>
<sequence>SPTCALSAWFRRWLWGSTFCMLEGFLCHFLVLTSMYIICYISFHRYMVVCRPVWVPKCLYRRDYAVCAACFALGCLWASVPLFGWSRYRLEINGVMCGPEWNTNNRRNMTYIYIGMALGLAVPFAVMIFSYCNIIIKIAKVTRKISGDKNSAIARNKIQMEKSIMLTCILIIMSFLTCWTPTLVVFVIHGMSTEKKLPKVVLALPPIIGKMQSLLDPIVYVSRNKQIRMAAYKWCCNNEIILSEENVIRALTTI</sequence>
<evidence type="ECO:0000259" key="10">
    <source>
        <dbReference type="PROSITE" id="PS50262"/>
    </source>
</evidence>
<dbReference type="InterPro" id="IPR050125">
    <property type="entry name" value="GPCR_opsins"/>
</dbReference>
<gene>
    <name evidence="11" type="ORF">CUNI_LOCUS7566</name>
</gene>
<keyword evidence="12" id="KW-1185">Reference proteome</keyword>
<keyword evidence="2 8" id="KW-0812">Transmembrane</keyword>
<evidence type="ECO:0000256" key="9">
    <source>
        <dbReference type="SAM" id="Phobius"/>
    </source>
</evidence>
<dbReference type="EMBL" id="CAJHNH020001209">
    <property type="protein sequence ID" value="CAG5122008.1"/>
    <property type="molecule type" value="Genomic_DNA"/>
</dbReference>
<evidence type="ECO:0000256" key="7">
    <source>
        <dbReference type="ARBA" id="ARBA00023224"/>
    </source>
</evidence>
<dbReference type="PROSITE" id="PS50262">
    <property type="entry name" value="G_PROTEIN_RECEP_F1_2"/>
    <property type="match status" value="1"/>
</dbReference>
<feature type="domain" description="G-protein coupled receptors family 1 profile" evidence="10">
    <location>
        <begin position="1"/>
        <end position="220"/>
    </location>
</feature>
<evidence type="ECO:0000256" key="8">
    <source>
        <dbReference type="RuleBase" id="RU000688"/>
    </source>
</evidence>
<evidence type="ECO:0000256" key="1">
    <source>
        <dbReference type="ARBA" id="ARBA00004141"/>
    </source>
</evidence>
<dbReference type="PRINTS" id="PR00237">
    <property type="entry name" value="GPCRRHODOPSN"/>
</dbReference>
<evidence type="ECO:0000256" key="4">
    <source>
        <dbReference type="ARBA" id="ARBA00023040"/>
    </source>
</evidence>
<comment type="caution">
    <text evidence="11">The sequence shown here is derived from an EMBL/GenBank/DDBJ whole genome shotgun (WGS) entry which is preliminary data.</text>
</comment>
<feature type="transmembrane region" description="Helical" evidence="9">
    <location>
        <begin position="164"/>
        <end position="188"/>
    </location>
</feature>
<organism evidence="11 12">
    <name type="scientific">Candidula unifasciata</name>
    <dbReference type="NCBI Taxonomy" id="100452"/>
    <lineage>
        <taxon>Eukaryota</taxon>
        <taxon>Metazoa</taxon>
        <taxon>Spiralia</taxon>
        <taxon>Lophotrochozoa</taxon>
        <taxon>Mollusca</taxon>
        <taxon>Gastropoda</taxon>
        <taxon>Heterobranchia</taxon>
        <taxon>Euthyneura</taxon>
        <taxon>Panpulmonata</taxon>
        <taxon>Eupulmonata</taxon>
        <taxon>Stylommatophora</taxon>
        <taxon>Helicina</taxon>
        <taxon>Helicoidea</taxon>
        <taxon>Geomitridae</taxon>
        <taxon>Candidula</taxon>
    </lineage>
</organism>
<protein>
    <recommendedName>
        <fullName evidence="10">G-protein coupled receptors family 1 profile domain-containing protein</fullName>
    </recommendedName>
</protein>
<dbReference type="OrthoDB" id="6142583at2759"/>
<dbReference type="PROSITE" id="PS00237">
    <property type="entry name" value="G_PROTEIN_RECEP_F1_1"/>
    <property type="match status" value="1"/>
</dbReference>
<feature type="non-terminal residue" evidence="11">
    <location>
        <position position="254"/>
    </location>
</feature>
<accession>A0A8S3Z0S8</accession>
<dbReference type="AlphaFoldDB" id="A0A8S3Z0S8"/>
<keyword evidence="6 8" id="KW-0675">Receptor</keyword>
<evidence type="ECO:0000256" key="6">
    <source>
        <dbReference type="ARBA" id="ARBA00023170"/>
    </source>
</evidence>
<dbReference type="InterPro" id="IPR017452">
    <property type="entry name" value="GPCR_Rhodpsn_7TM"/>
</dbReference>
<evidence type="ECO:0000313" key="11">
    <source>
        <dbReference type="EMBL" id="CAG5122008.1"/>
    </source>
</evidence>
<comment type="subcellular location">
    <subcellularLocation>
        <location evidence="1">Membrane</location>
        <topology evidence="1">Multi-pass membrane protein</topology>
    </subcellularLocation>
</comment>
<reference evidence="11" key="1">
    <citation type="submission" date="2021-04" db="EMBL/GenBank/DDBJ databases">
        <authorList>
            <consortium name="Molecular Ecology Group"/>
        </authorList>
    </citation>
    <scope>NUCLEOTIDE SEQUENCE</scope>
</reference>
<comment type="similarity">
    <text evidence="8">Belongs to the G-protein coupled receptor 1 family.</text>
</comment>
<dbReference type="GO" id="GO:0004930">
    <property type="term" value="F:G protein-coupled receptor activity"/>
    <property type="evidence" value="ECO:0007669"/>
    <property type="project" value="UniProtKB-KW"/>
</dbReference>
<dbReference type="GO" id="GO:0016020">
    <property type="term" value="C:membrane"/>
    <property type="evidence" value="ECO:0007669"/>
    <property type="project" value="UniProtKB-SubCell"/>
</dbReference>
<dbReference type="Proteomes" id="UP000678393">
    <property type="component" value="Unassembled WGS sequence"/>
</dbReference>
<keyword evidence="3 9" id="KW-1133">Transmembrane helix</keyword>
<dbReference type="PANTHER" id="PTHR24240">
    <property type="entry name" value="OPSIN"/>
    <property type="match status" value="1"/>
</dbReference>
<evidence type="ECO:0000313" key="12">
    <source>
        <dbReference type="Proteomes" id="UP000678393"/>
    </source>
</evidence>
<dbReference type="InterPro" id="IPR000276">
    <property type="entry name" value="GPCR_Rhodpsn"/>
</dbReference>
<feature type="transmembrane region" description="Helical" evidence="9">
    <location>
        <begin position="13"/>
        <end position="43"/>
    </location>
</feature>
<feature type="transmembrane region" description="Helical" evidence="9">
    <location>
        <begin position="111"/>
        <end position="136"/>
    </location>
</feature>
<keyword evidence="7 8" id="KW-0807">Transducer</keyword>
<evidence type="ECO:0000256" key="3">
    <source>
        <dbReference type="ARBA" id="ARBA00022989"/>
    </source>
</evidence>
<dbReference type="Gene3D" id="1.20.1070.10">
    <property type="entry name" value="Rhodopsin 7-helix transmembrane proteins"/>
    <property type="match status" value="1"/>
</dbReference>
<feature type="transmembrane region" description="Helical" evidence="9">
    <location>
        <begin position="64"/>
        <end position="85"/>
    </location>
</feature>
<feature type="transmembrane region" description="Helical" evidence="9">
    <location>
        <begin position="200"/>
        <end position="221"/>
    </location>
</feature>